<sequence length="67" mass="7379">MSIINPLACAGLYRLPDGEWSLHSRFSQAINFCHSGGELLTLFRYGKGMGPTGRVTEHRAVFPRGPC</sequence>
<protein>
    <submittedName>
        <fullName evidence="1">Uncharacterized protein</fullName>
    </submittedName>
</protein>
<organism evidence="1 2">
    <name type="scientific">Citrobacter koseri</name>
    <name type="common">Citrobacter diversus</name>
    <dbReference type="NCBI Taxonomy" id="545"/>
    <lineage>
        <taxon>Bacteria</taxon>
        <taxon>Pseudomonadati</taxon>
        <taxon>Pseudomonadota</taxon>
        <taxon>Gammaproteobacteria</taxon>
        <taxon>Enterobacterales</taxon>
        <taxon>Enterobacteriaceae</taxon>
        <taxon>Citrobacter</taxon>
    </lineage>
</organism>
<evidence type="ECO:0000313" key="2">
    <source>
        <dbReference type="Proteomes" id="UP000251584"/>
    </source>
</evidence>
<name>A0A2X2WBI6_CITKO</name>
<dbReference type="Proteomes" id="UP000251584">
    <property type="component" value="Unassembled WGS sequence"/>
</dbReference>
<evidence type="ECO:0000313" key="1">
    <source>
        <dbReference type="EMBL" id="SQB37724.1"/>
    </source>
</evidence>
<proteinExistence type="predicted"/>
<reference evidence="1 2" key="1">
    <citation type="submission" date="2018-06" db="EMBL/GenBank/DDBJ databases">
        <authorList>
            <consortium name="Pathogen Informatics"/>
            <person name="Doyle S."/>
        </authorList>
    </citation>
    <scope>NUCLEOTIDE SEQUENCE [LARGE SCALE GENOMIC DNA]</scope>
    <source>
        <strain evidence="1 2">NCTC10786</strain>
    </source>
</reference>
<dbReference type="AlphaFoldDB" id="A0A2X2WBI6"/>
<gene>
    <name evidence="1" type="ORF">NCTC10786_04483</name>
</gene>
<dbReference type="EMBL" id="UAVY01000007">
    <property type="protein sequence ID" value="SQB37724.1"/>
    <property type="molecule type" value="Genomic_DNA"/>
</dbReference>
<accession>A0A2X2WBI6</accession>